<dbReference type="STRING" id="1045775.SAMN05216378_2931"/>
<evidence type="ECO:0000313" key="2">
    <source>
        <dbReference type="Proteomes" id="UP000198855"/>
    </source>
</evidence>
<dbReference type="Proteomes" id="UP000198855">
    <property type="component" value="Unassembled WGS sequence"/>
</dbReference>
<protein>
    <submittedName>
        <fullName evidence="1">Uncharacterized protein</fullName>
    </submittedName>
</protein>
<reference evidence="2" key="1">
    <citation type="submission" date="2016-10" db="EMBL/GenBank/DDBJ databases">
        <authorList>
            <person name="Varghese N."/>
            <person name="Submissions S."/>
        </authorList>
    </citation>
    <scope>NUCLEOTIDE SEQUENCE [LARGE SCALE GENOMIC DNA]</scope>
    <source>
        <strain evidence="2">CGMCC 1.10784</strain>
    </source>
</reference>
<keyword evidence="2" id="KW-1185">Reference proteome</keyword>
<gene>
    <name evidence="1" type="ORF">SAMN05216378_2931</name>
</gene>
<dbReference type="EMBL" id="FOMT01000002">
    <property type="protein sequence ID" value="SFE26199.1"/>
    <property type="molecule type" value="Genomic_DNA"/>
</dbReference>
<accession>A0A1I1Z3B5</accession>
<dbReference type="AlphaFoldDB" id="A0A1I1Z3B5"/>
<name>A0A1I1Z3B5_9BACL</name>
<evidence type="ECO:0000313" key="1">
    <source>
        <dbReference type="EMBL" id="SFE26199.1"/>
    </source>
</evidence>
<proteinExistence type="predicted"/>
<sequence>MNFTGRTRYRPYEEIAYECPGRSGNNQGGTAIMNSSLSMTGAFLCFKTNI</sequence>
<organism evidence="1 2">
    <name type="scientific">Paenibacillus catalpae</name>
    <dbReference type="NCBI Taxonomy" id="1045775"/>
    <lineage>
        <taxon>Bacteria</taxon>
        <taxon>Bacillati</taxon>
        <taxon>Bacillota</taxon>
        <taxon>Bacilli</taxon>
        <taxon>Bacillales</taxon>
        <taxon>Paenibacillaceae</taxon>
        <taxon>Paenibacillus</taxon>
    </lineage>
</organism>